<evidence type="ECO:0008006" key="3">
    <source>
        <dbReference type="Google" id="ProtNLM"/>
    </source>
</evidence>
<sequence length="116" mass="12291">MRELVYVLDTYCGWCYGFGPTVRELVADPEVSLTVRHGALFTGDRSAPSAERLGLDAEAVRVALKDPDVAARAAAEHQQVLGLGVDHYPTLLAVTERGLVEVGSPTASAAEIKAAL</sequence>
<dbReference type="Gene3D" id="3.40.30.10">
    <property type="entry name" value="Glutaredoxin"/>
    <property type="match status" value="2"/>
</dbReference>
<gene>
    <name evidence="1" type="ORF">E4U03_02235</name>
</gene>
<dbReference type="Proteomes" id="UP000297951">
    <property type="component" value="Unassembled WGS sequence"/>
</dbReference>
<reference evidence="1 2" key="1">
    <citation type="submission" date="2019-03" db="EMBL/GenBank/DDBJ databases">
        <title>Diversity of the mouse oral microbiome.</title>
        <authorList>
            <person name="Joseph S."/>
            <person name="Aduse-Opoku J."/>
            <person name="Curtis M."/>
            <person name="Wade W."/>
            <person name="Hashim A."/>
        </authorList>
    </citation>
    <scope>NUCLEOTIDE SEQUENCE [LARGE SCALE GENOMIC DNA]</scope>
    <source>
        <strain evidence="2">irhom_31</strain>
    </source>
</reference>
<dbReference type="OrthoDB" id="9799122at2"/>
<protein>
    <recommendedName>
        <fullName evidence="3">Thioredoxin</fullName>
    </recommendedName>
</protein>
<proteinExistence type="predicted"/>
<dbReference type="EMBL" id="SPQC01000005">
    <property type="protein sequence ID" value="TFU23731.1"/>
    <property type="molecule type" value="Genomic_DNA"/>
</dbReference>
<dbReference type="RefSeq" id="WP_135011360.1">
    <property type="nucleotide sequence ID" value="NZ_JADGLK010000005.1"/>
</dbReference>
<evidence type="ECO:0000313" key="1">
    <source>
        <dbReference type="EMBL" id="TFU23731.1"/>
    </source>
</evidence>
<accession>A0A4Y9F7B9</accession>
<dbReference type="CDD" id="cd02972">
    <property type="entry name" value="DsbA_family"/>
    <property type="match status" value="1"/>
</dbReference>
<dbReference type="SUPFAM" id="SSF52833">
    <property type="entry name" value="Thioredoxin-like"/>
    <property type="match status" value="1"/>
</dbReference>
<name>A0A4Y9F7B9_9MICC</name>
<dbReference type="AlphaFoldDB" id="A0A4Y9F7B9"/>
<evidence type="ECO:0000313" key="2">
    <source>
        <dbReference type="Proteomes" id="UP000297951"/>
    </source>
</evidence>
<comment type="caution">
    <text evidence="1">The sequence shown here is derived from an EMBL/GenBank/DDBJ whole genome shotgun (WGS) entry which is preliminary data.</text>
</comment>
<organism evidence="1 2">
    <name type="scientific">Rothia nasimurium</name>
    <dbReference type="NCBI Taxonomy" id="85336"/>
    <lineage>
        <taxon>Bacteria</taxon>
        <taxon>Bacillati</taxon>
        <taxon>Actinomycetota</taxon>
        <taxon>Actinomycetes</taxon>
        <taxon>Micrococcales</taxon>
        <taxon>Micrococcaceae</taxon>
        <taxon>Rothia</taxon>
    </lineage>
</organism>
<dbReference type="InterPro" id="IPR036249">
    <property type="entry name" value="Thioredoxin-like_sf"/>
</dbReference>